<accession>A0A6P5GUJ4</accession>
<dbReference type="InterPro" id="IPR046848">
    <property type="entry name" value="E_motif"/>
</dbReference>
<sequence>MASSSSSSSSPNPTQLHLSPHATRTQKLPRTLPLRTPAAARGGAVAGDDRSAPPRPRSMSSYVESLQNGTIPDTFTFPPLLKSLSDSNALLEGETIHAHVVKMGFERDLYVRNNLIRLYAVCGDLVSAHNLFDQFPQRDVVSWTTLISGYSKMGLLEQAIEVFLCMVDEGFAAADAVAIVAVLAACAKLGDLDLGRRVHRYVDSSRIKLDVFAWNALISMYAKCGDIDSAYKCFKKMPRRNVVSWNAMISGFVRAGEFERALSLFKRMQGEGIEPDDATLVGVLNSCASLGALEMGRWVHVYVVRIGSKADGVLGNALVDMYAKCGMIDHAMQVFDEMRKRDVYAYTSMIVGLAMHGRGEKALNLFNEMLRVGISPNRVTFVGVLSACTHAGLVELGLRHFEDMSSVYNITPQLEHYGCVVDMLGRAGYLDRAREFIRAMPVEPDAFIWGSLLGACKIHGEVAMGESVMKHLLTVENEEDGSYVLLSNIYAANNRCHDSNRVRKAMRRKKVKKTPGCSSIEIDGVVHEFGVKKKMEA</sequence>
<keyword evidence="2" id="KW-0677">Repeat</keyword>
<dbReference type="InterPro" id="IPR011990">
    <property type="entry name" value="TPR-like_helical_dom_sf"/>
</dbReference>
<dbReference type="InterPro" id="IPR046960">
    <property type="entry name" value="PPR_At4g14850-like_plant"/>
</dbReference>
<evidence type="ECO:0000256" key="4">
    <source>
        <dbReference type="PROSITE-ProRule" id="PRU00708"/>
    </source>
</evidence>
<feature type="repeat" description="PPR" evidence="4">
    <location>
        <begin position="139"/>
        <end position="173"/>
    </location>
</feature>
<reference evidence="7" key="2">
    <citation type="submission" date="2025-08" db="UniProtKB">
        <authorList>
            <consortium name="RefSeq"/>
        </authorList>
    </citation>
    <scope>IDENTIFICATION</scope>
    <source>
        <tissue evidence="7">Leaf</tissue>
    </source>
</reference>
<feature type="repeat" description="PPR" evidence="4">
    <location>
        <begin position="210"/>
        <end position="240"/>
    </location>
</feature>
<organism evidence="6 7">
    <name type="scientific">Ananas comosus</name>
    <name type="common">Pineapple</name>
    <name type="synonym">Ananas ananas</name>
    <dbReference type="NCBI Taxonomy" id="4615"/>
    <lineage>
        <taxon>Eukaryota</taxon>
        <taxon>Viridiplantae</taxon>
        <taxon>Streptophyta</taxon>
        <taxon>Embryophyta</taxon>
        <taxon>Tracheophyta</taxon>
        <taxon>Spermatophyta</taxon>
        <taxon>Magnoliopsida</taxon>
        <taxon>Liliopsida</taxon>
        <taxon>Poales</taxon>
        <taxon>Bromeliaceae</taxon>
        <taxon>Bromelioideae</taxon>
        <taxon>Ananas</taxon>
    </lineage>
</organism>
<evidence type="ECO:0000256" key="5">
    <source>
        <dbReference type="SAM" id="MobiDB-lite"/>
    </source>
</evidence>
<dbReference type="Gene3D" id="1.25.40.10">
    <property type="entry name" value="Tetratricopeptide repeat domain"/>
    <property type="match status" value="3"/>
</dbReference>
<dbReference type="Pfam" id="PF12854">
    <property type="entry name" value="PPR_1"/>
    <property type="match status" value="1"/>
</dbReference>
<dbReference type="PROSITE" id="PS51375">
    <property type="entry name" value="PPR"/>
    <property type="match status" value="5"/>
</dbReference>
<dbReference type="AlphaFoldDB" id="A0A6P5GUJ4"/>
<feature type="compositionally biased region" description="Polar residues" evidence="5">
    <location>
        <begin position="11"/>
        <end position="28"/>
    </location>
</feature>
<keyword evidence="6" id="KW-1185">Reference proteome</keyword>
<comment type="similarity">
    <text evidence="1">Belongs to the PPR family. PCMP-H subfamily.</text>
</comment>
<dbReference type="NCBIfam" id="TIGR00756">
    <property type="entry name" value="PPR"/>
    <property type="match status" value="5"/>
</dbReference>
<dbReference type="Gramene" id="Aco015992.1.mrna1">
    <property type="protein sequence ID" value="Aco015992.1.mrna1.cds1"/>
    <property type="gene ID" value="Aco015992.1.path1"/>
</dbReference>
<dbReference type="Pfam" id="PF13041">
    <property type="entry name" value="PPR_2"/>
    <property type="match status" value="2"/>
</dbReference>
<dbReference type="Pfam" id="PF20431">
    <property type="entry name" value="E_motif"/>
    <property type="match status" value="1"/>
</dbReference>
<protein>
    <submittedName>
        <fullName evidence="7">Pentatricopeptide repeat-containing protein At1g08070, chloroplastic-like</fullName>
    </submittedName>
</protein>
<dbReference type="Pfam" id="PF01535">
    <property type="entry name" value="PPR"/>
    <property type="match status" value="3"/>
</dbReference>
<evidence type="ECO:0000256" key="1">
    <source>
        <dbReference type="ARBA" id="ARBA00006643"/>
    </source>
</evidence>
<dbReference type="InterPro" id="IPR002885">
    <property type="entry name" value="PPR_rpt"/>
</dbReference>
<feature type="repeat" description="PPR" evidence="4">
    <location>
        <begin position="241"/>
        <end position="275"/>
    </location>
</feature>
<proteinExistence type="inferred from homology"/>
<feature type="compositionally biased region" description="Low complexity" evidence="5">
    <location>
        <begin position="1"/>
        <end position="10"/>
    </location>
</feature>
<dbReference type="OrthoDB" id="185373at2759"/>
<dbReference type="GeneID" id="109726939"/>
<feature type="repeat" description="PPR" evidence="4">
    <location>
        <begin position="311"/>
        <end position="341"/>
    </location>
</feature>
<dbReference type="PANTHER" id="PTHR47926">
    <property type="entry name" value="PENTATRICOPEPTIDE REPEAT-CONTAINING PROTEIN"/>
    <property type="match status" value="1"/>
</dbReference>
<dbReference type="GO" id="GO:0003723">
    <property type="term" value="F:RNA binding"/>
    <property type="evidence" value="ECO:0007669"/>
    <property type="project" value="InterPro"/>
</dbReference>
<dbReference type="FunFam" id="1.25.40.10:FF:000333">
    <property type="entry name" value="Pentatricopeptide repeat-containing protein"/>
    <property type="match status" value="1"/>
</dbReference>
<evidence type="ECO:0000256" key="2">
    <source>
        <dbReference type="ARBA" id="ARBA00022737"/>
    </source>
</evidence>
<reference evidence="6" key="1">
    <citation type="journal article" date="2015" name="Nat. Genet.">
        <title>The pineapple genome and the evolution of CAM photosynthesis.</title>
        <authorList>
            <person name="Ming R."/>
            <person name="VanBuren R."/>
            <person name="Wai C.M."/>
            <person name="Tang H."/>
            <person name="Schatz M.C."/>
            <person name="Bowers J.E."/>
            <person name="Lyons E."/>
            <person name="Wang M.L."/>
            <person name="Chen J."/>
            <person name="Biggers E."/>
            <person name="Zhang J."/>
            <person name="Huang L."/>
            <person name="Zhang L."/>
            <person name="Miao W."/>
            <person name="Zhang J."/>
            <person name="Ye Z."/>
            <person name="Miao C."/>
            <person name="Lin Z."/>
            <person name="Wang H."/>
            <person name="Zhou H."/>
            <person name="Yim W.C."/>
            <person name="Priest H.D."/>
            <person name="Zheng C."/>
            <person name="Woodhouse M."/>
            <person name="Edger P.P."/>
            <person name="Guyot R."/>
            <person name="Guo H.B."/>
            <person name="Guo H."/>
            <person name="Zheng G."/>
            <person name="Singh R."/>
            <person name="Sharma A."/>
            <person name="Min X."/>
            <person name="Zheng Y."/>
            <person name="Lee H."/>
            <person name="Gurtowski J."/>
            <person name="Sedlazeck F.J."/>
            <person name="Harkess A."/>
            <person name="McKain M.R."/>
            <person name="Liao Z."/>
            <person name="Fang J."/>
            <person name="Liu J."/>
            <person name="Zhang X."/>
            <person name="Zhang Q."/>
            <person name="Hu W."/>
            <person name="Qin Y."/>
            <person name="Wang K."/>
            <person name="Chen L.Y."/>
            <person name="Shirley N."/>
            <person name="Lin Y.R."/>
            <person name="Liu L.Y."/>
            <person name="Hernandez A.G."/>
            <person name="Wright C.L."/>
            <person name="Bulone V."/>
            <person name="Tuskan G.A."/>
            <person name="Heath K."/>
            <person name="Zee F."/>
            <person name="Moore P.H."/>
            <person name="Sunkar R."/>
            <person name="Leebens-Mack J.H."/>
            <person name="Mockler T."/>
            <person name="Bennetzen J.L."/>
            <person name="Freeling M."/>
            <person name="Sankoff D."/>
            <person name="Paterson A.H."/>
            <person name="Zhu X."/>
            <person name="Yang X."/>
            <person name="Smith J.A."/>
            <person name="Cushman J.C."/>
            <person name="Paull R.E."/>
            <person name="Yu Q."/>
        </authorList>
    </citation>
    <scope>NUCLEOTIDE SEQUENCE [LARGE SCALE GENOMIC DNA]</scope>
    <source>
        <strain evidence="6">cv. F153</strain>
    </source>
</reference>
<dbReference type="FunFam" id="1.25.40.10:FF:000184">
    <property type="entry name" value="Pentatricopeptide repeat-containing protein, chloroplastic"/>
    <property type="match status" value="1"/>
</dbReference>
<dbReference type="PANTHER" id="PTHR47926:SF437">
    <property type="entry name" value="PENTACOTRIPEPTIDE-REPEAT REGION OF PRORP DOMAIN-CONTAINING PROTEIN"/>
    <property type="match status" value="1"/>
</dbReference>
<dbReference type="RefSeq" id="XP_020112351.1">
    <property type="nucleotide sequence ID" value="XM_020256762.1"/>
</dbReference>
<dbReference type="GO" id="GO:0009451">
    <property type="term" value="P:RNA modification"/>
    <property type="evidence" value="ECO:0007669"/>
    <property type="project" value="InterPro"/>
</dbReference>
<gene>
    <name evidence="7" type="primary">LOC109726939</name>
</gene>
<evidence type="ECO:0000313" key="7">
    <source>
        <dbReference type="RefSeq" id="XP_020112351.1"/>
    </source>
</evidence>
<dbReference type="Proteomes" id="UP000515123">
    <property type="component" value="Linkage group 22"/>
</dbReference>
<keyword evidence="3" id="KW-0809">Transit peptide</keyword>
<name>A0A6P5GUJ4_ANACO</name>
<feature type="repeat" description="PPR" evidence="4">
    <location>
        <begin position="342"/>
        <end position="376"/>
    </location>
</feature>
<feature type="region of interest" description="Disordered" evidence="5">
    <location>
        <begin position="1"/>
        <end position="64"/>
    </location>
</feature>
<dbReference type="FunFam" id="1.25.40.10:FF:000427">
    <property type="entry name" value="Pentatricopeptide repeat-containing protein chloroplastic"/>
    <property type="match status" value="1"/>
</dbReference>
<evidence type="ECO:0000313" key="6">
    <source>
        <dbReference type="Proteomes" id="UP000515123"/>
    </source>
</evidence>
<evidence type="ECO:0000256" key="3">
    <source>
        <dbReference type="ARBA" id="ARBA00022946"/>
    </source>
</evidence>